<evidence type="ECO:0000259" key="1">
    <source>
        <dbReference type="PROSITE" id="PS50090"/>
    </source>
</evidence>
<dbReference type="AlphaFoldDB" id="A0ABD3Q9X3"/>
<dbReference type="CDD" id="cd00167">
    <property type="entry name" value="SANT"/>
    <property type="match status" value="1"/>
</dbReference>
<keyword evidence="4" id="KW-1185">Reference proteome</keyword>
<evidence type="ECO:0008006" key="5">
    <source>
        <dbReference type="Google" id="ProtNLM"/>
    </source>
</evidence>
<dbReference type="InterPro" id="IPR001005">
    <property type="entry name" value="SANT/Myb"/>
</dbReference>
<dbReference type="InterPro" id="IPR017930">
    <property type="entry name" value="Myb_dom"/>
</dbReference>
<organism evidence="3 4">
    <name type="scientific">Stephanodiscus triporus</name>
    <dbReference type="NCBI Taxonomy" id="2934178"/>
    <lineage>
        <taxon>Eukaryota</taxon>
        <taxon>Sar</taxon>
        <taxon>Stramenopiles</taxon>
        <taxon>Ochrophyta</taxon>
        <taxon>Bacillariophyta</taxon>
        <taxon>Coscinodiscophyceae</taxon>
        <taxon>Thalassiosirophycidae</taxon>
        <taxon>Stephanodiscales</taxon>
        <taxon>Stephanodiscaceae</taxon>
        <taxon>Stephanodiscus</taxon>
    </lineage>
</organism>
<dbReference type="SMART" id="SM00717">
    <property type="entry name" value="SANT"/>
    <property type="match status" value="1"/>
</dbReference>
<proteinExistence type="predicted"/>
<name>A0ABD3Q9X3_9STRA</name>
<reference evidence="3 4" key="1">
    <citation type="submission" date="2024-10" db="EMBL/GenBank/DDBJ databases">
        <title>Updated reference genomes for cyclostephanoid diatoms.</title>
        <authorList>
            <person name="Roberts W.R."/>
            <person name="Alverson A.J."/>
        </authorList>
    </citation>
    <scope>NUCLEOTIDE SEQUENCE [LARGE SCALE GENOMIC DNA]</scope>
    <source>
        <strain evidence="3 4">AJA276-08</strain>
    </source>
</reference>
<accession>A0ABD3Q9X3</accession>
<dbReference type="Proteomes" id="UP001530315">
    <property type="component" value="Unassembled WGS sequence"/>
</dbReference>
<dbReference type="Pfam" id="PF13921">
    <property type="entry name" value="Myb_DNA-bind_6"/>
    <property type="match status" value="1"/>
</dbReference>
<feature type="domain" description="Myb-like" evidence="1">
    <location>
        <begin position="368"/>
        <end position="417"/>
    </location>
</feature>
<dbReference type="PANTHER" id="PTHR45614:SF274">
    <property type="entry name" value="MYB-LIKE DNA-BINDING PROTEIN"/>
    <property type="match status" value="1"/>
</dbReference>
<dbReference type="Gene3D" id="1.10.10.60">
    <property type="entry name" value="Homeodomain-like"/>
    <property type="match status" value="1"/>
</dbReference>
<dbReference type="PROSITE" id="PS51294">
    <property type="entry name" value="HTH_MYB"/>
    <property type="match status" value="1"/>
</dbReference>
<protein>
    <recommendedName>
        <fullName evidence="5">Myb-like domain-containing protein</fullName>
    </recommendedName>
</protein>
<evidence type="ECO:0000313" key="4">
    <source>
        <dbReference type="Proteomes" id="UP001530315"/>
    </source>
</evidence>
<feature type="domain" description="HTH myb-type" evidence="2">
    <location>
        <begin position="368"/>
        <end position="421"/>
    </location>
</feature>
<evidence type="ECO:0000313" key="3">
    <source>
        <dbReference type="EMBL" id="KAL3796903.1"/>
    </source>
</evidence>
<dbReference type="SUPFAM" id="SSF46689">
    <property type="entry name" value="Homeodomain-like"/>
    <property type="match status" value="1"/>
</dbReference>
<dbReference type="InterPro" id="IPR009057">
    <property type="entry name" value="Homeodomain-like_sf"/>
</dbReference>
<sequence length="455" mass="50461">MLWVKSNRHEFQDQVVETDNMTSADYDSSCLAVERLIAPRELVVLICQQRYKCGVLYNEVNLLDVRHASMLVISSFAMNVSLGEHIISKNAHMNGWVSGPAMAMEMNMAMLQHLRDIGETPVSIDLIEGAHPAKAMDNGLLDHLISRTTSFASDITLLANGSRIRLIILGKDVNDTLKSTIKEAQSSVKLTELIHPTTMSSYLCGNNEALKAAALYDSLSILENKSFSWVGLVLQRGLLLDKSEGMGGSLYSIKTDRVIELITGVPTAVPHTSIINSCALMQIDNDDMASRKGGKRGYETKVENLRKNIKDTTGVVLTFEQAGSEFGKAMAAKSKSNSKRQLENWSNGTHNFQQAINWCHTKALKAGKKGPWTDAEDSKLTMLVSKHGLVYGTWSEIEKEMPGRNAKPCGQQWKNVLDPQFSKDPWSKEEFRIILQSQRNGPANHWANITKLLPS</sequence>
<dbReference type="EMBL" id="JALLAZ020000370">
    <property type="protein sequence ID" value="KAL3796903.1"/>
    <property type="molecule type" value="Genomic_DNA"/>
</dbReference>
<dbReference type="InterPro" id="IPR050560">
    <property type="entry name" value="MYB_TF"/>
</dbReference>
<comment type="caution">
    <text evidence="3">The sequence shown here is derived from an EMBL/GenBank/DDBJ whole genome shotgun (WGS) entry which is preliminary data.</text>
</comment>
<gene>
    <name evidence="3" type="ORF">ACHAW5_008928</name>
</gene>
<dbReference type="PROSITE" id="PS50090">
    <property type="entry name" value="MYB_LIKE"/>
    <property type="match status" value="1"/>
</dbReference>
<evidence type="ECO:0000259" key="2">
    <source>
        <dbReference type="PROSITE" id="PS51294"/>
    </source>
</evidence>
<dbReference type="PANTHER" id="PTHR45614">
    <property type="entry name" value="MYB PROTEIN-RELATED"/>
    <property type="match status" value="1"/>
</dbReference>